<evidence type="ECO:0000256" key="4">
    <source>
        <dbReference type="ARBA" id="ARBA00023288"/>
    </source>
</evidence>
<dbReference type="Pfam" id="PF02991">
    <property type="entry name" value="ATG8"/>
    <property type="match status" value="1"/>
</dbReference>
<feature type="compositionally biased region" description="Basic and acidic residues" evidence="7">
    <location>
        <begin position="1"/>
        <end position="20"/>
    </location>
</feature>
<keyword evidence="9" id="KW-1185">Reference proteome</keyword>
<dbReference type="GO" id="GO:0006914">
    <property type="term" value="P:autophagy"/>
    <property type="evidence" value="ECO:0007669"/>
    <property type="project" value="UniProtKB-KW"/>
</dbReference>
<evidence type="ECO:0000256" key="2">
    <source>
        <dbReference type="ARBA" id="ARBA00007293"/>
    </source>
</evidence>
<feature type="region of interest" description="Disordered" evidence="7">
    <location>
        <begin position="1"/>
        <end position="21"/>
    </location>
</feature>
<evidence type="ECO:0000313" key="8">
    <source>
        <dbReference type="EMBL" id="CAD5224270.1"/>
    </source>
</evidence>
<gene>
    <name evidence="8" type="ORF">BOKJ2_LOCUS10995</name>
</gene>
<comment type="caution">
    <text evidence="8">The sequence shown here is derived from an EMBL/GenBank/DDBJ whole genome shotgun (WGS) entry which is preliminary data.</text>
</comment>
<dbReference type="AlphaFoldDB" id="A0A811L9G6"/>
<keyword evidence="6" id="KW-0072">Autophagy</keyword>
<comment type="similarity">
    <text evidence="2 6">Belongs to the ATG8 family.</text>
</comment>
<evidence type="ECO:0000256" key="6">
    <source>
        <dbReference type="RuleBase" id="RU004384"/>
    </source>
</evidence>
<evidence type="ECO:0000313" key="9">
    <source>
        <dbReference type="Proteomes" id="UP000614601"/>
    </source>
</evidence>
<protein>
    <recommendedName>
        <fullName evidence="10">Autophagy-related protein</fullName>
    </recommendedName>
</protein>
<organism evidence="8 9">
    <name type="scientific">Bursaphelenchus okinawaensis</name>
    <dbReference type="NCBI Taxonomy" id="465554"/>
    <lineage>
        <taxon>Eukaryota</taxon>
        <taxon>Metazoa</taxon>
        <taxon>Ecdysozoa</taxon>
        <taxon>Nematoda</taxon>
        <taxon>Chromadorea</taxon>
        <taxon>Rhabditida</taxon>
        <taxon>Tylenchina</taxon>
        <taxon>Tylenchomorpha</taxon>
        <taxon>Aphelenchoidea</taxon>
        <taxon>Aphelenchoididae</taxon>
        <taxon>Bursaphelenchus</taxon>
    </lineage>
</organism>
<dbReference type="Gene3D" id="3.10.20.90">
    <property type="entry name" value="Phosphatidylinositol 3-kinase Catalytic Subunit, Chain A, domain 1"/>
    <property type="match status" value="1"/>
</dbReference>
<dbReference type="InterPro" id="IPR029071">
    <property type="entry name" value="Ubiquitin-like_domsf"/>
</dbReference>
<keyword evidence="4 5" id="KW-0449">Lipoprotein</keyword>
<dbReference type="InterPro" id="IPR004241">
    <property type="entry name" value="Atg8-like"/>
</dbReference>
<dbReference type="EMBL" id="CAJFDH010000005">
    <property type="protein sequence ID" value="CAD5224270.1"/>
    <property type="molecule type" value="Genomic_DNA"/>
</dbReference>
<proteinExistence type="inferred from homology"/>
<reference evidence="8" key="1">
    <citation type="submission" date="2020-09" db="EMBL/GenBank/DDBJ databases">
        <authorList>
            <person name="Kikuchi T."/>
        </authorList>
    </citation>
    <scope>NUCLEOTIDE SEQUENCE</scope>
    <source>
        <strain evidence="8">SH1</strain>
    </source>
</reference>
<dbReference type="GO" id="GO:0016020">
    <property type="term" value="C:membrane"/>
    <property type="evidence" value="ECO:0007669"/>
    <property type="project" value="UniProtKB-SubCell"/>
</dbReference>
<dbReference type="Proteomes" id="UP000783686">
    <property type="component" value="Unassembled WGS sequence"/>
</dbReference>
<comment type="subcellular location">
    <subcellularLocation>
        <location evidence="1">Membrane</location>
    </subcellularLocation>
</comment>
<evidence type="ECO:0000256" key="3">
    <source>
        <dbReference type="ARBA" id="ARBA00023136"/>
    </source>
</evidence>
<evidence type="ECO:0008006" key="10">
    <source>
        <dbReference type="Google" id="ProtNLM"/>
    </source>
</evidence>
<feature type="lipid moiety-binding region" description="Phosphatidylserine amidated glycine; alternate" evidence="5">
    <location>
        <position position="176"/>
    </location>
</feature>
<evidence type="ECO:0000256" key="7">
    <source>
        <dbReference type="SAM" id="MobiDB-lite"/>
    </source>
</evidence>
<accession>A0A811L9G6</accession>
<keyword evidence="3" id="KW-0472">Membrane</keyword>
<dbReference type="EMBL" id="CAJFCW020000005">
    <property type="protein sequence ID" value="CAG9119778.1"/>
    <property type="molecule type" value="Genomic_DNA"/>
</dbReference>
<evidence type="ECO:0000256" key="1">
    <source>
        <dbReference type="ARBA" id="ARBA00004370"/>
    </source>
</evidence>
<dbReference type="PANTHER" id="PTHR10969">
    <property type="entry name" value="MICROTUBULE-ASSOCIATED PROTEINS 1A/1B LIGHT CHAIN 3-RELATED"/>
    <property type="match status" value="1"/>
</dbReference>
<dbReference type="OrthoDB" id="5865220at2759"/>
<dbReference type="Proteomes" id="UP000614601">
    <property type="component" value="Unassembled WGS sequence"/>
</dbReference>
<name>A0A811L9G6_9BILA</name>
<dbReference type="SUPFAM" id="SSF54236">
    <property type="entry name" value="Ubiquitin-like"/>
    <property type="match status" value="1"/>
</dbReference>
<sequence length="176" mass="19853">MFDKLLRKKKQTTEPVRDHTPSCLYSHTPRSSKISFCSVSSAQSVGSTTSLYSRPCTSSVPSDSYQAQLRFCCRRSESALLAEKHPNKVALIIERFKSEKNLKPLDKKHFLLPPEATVAQLKHVIGIRVSAKNNSVFLLIQNEIPDATKTIRELARRHRSPDGFLYVKFSSEDSMG</sequence>
<evidence type="ECO:0000256" key="5">
    <source>
        <dbReference type="PIRSR" id="PIRSR604241-50"/>
    </source>
</evidence>